<dbReference type="InterPro" id="IPR028082">
    <property type="entry name" value="Peripla_BP_I"/>
</dbReference>
<comment type="caution">
    <text evidence="4">The sequence shown here is derived from an EMBL/GenBank/DDBJ whole genome shotgun (WGS) entry which is preliminary data.</text>
</comment>
<dbReference type="Proteomes" id="UP001589693">
    <property type="component" value="Unassembled WGS sequence"/>
</dbReference>
<organism evidence="4 5">
    <name type="scientific">Allokutzneria oryzae</name>
    <dbReference type="NCBI Taxonomy" id="1378989"/>
    <lineage>
        <taxon>Bacteria</taxon>
        <taxon>Bacillati</taxon>
        <taxon>Actinomycetota</taxon>
        <taxon>Actinomycetes</taxon>
        <taxon>Pseudonocardiales</taxon>
        <taxon>Pseudonocardiaceae</taxon>
        <taxon>Allokutzneria</taxon>
    </lineage>
</organism>
<dbReference type="Gene3D" id="3.40.50.2300">
    <property type="match status" value="2"/>
</dbReference>
<dbReference type="PANTHER" id="PTHR30483:SF6">
    <property type="entry name" value="PERIPLASMIC BINDING PROTEIN OF ABC TRANSPORTER FOR NATURAL AMINO ACIDS"/>
    <property type="match status" value="1"/>
</dbReference>
<evidence type="ECO:0000259" key="3">
    <source>
        <dbReference type="Pfam" id="PF13458"/>
    </source>
</evidence>
<dbReference type="PANTHER" id="PTHR30483">
    <property type="entry name" value="LEUCINE-SPECIFIC-BINDING PROTEIN"/>
    <property type="match status" value="1"/>
</dbReference>
<dbReference type="InterPro" id="IPR051010">
    <property type="entry name" value="BCAA_transport"/>
</dbReference>
<reference evidence="4 5" key="1">
    <citation type="submission" date="2024-09" db="EMBL/GenBank/DDBJ databases">
        <authorList>
            <person name="Sun Q."/>
            <person name="Mori K."/>
        </authorList>
    </citation>
    <scope>NUCLEOTIDE SEQUENCE [LARGE SCALE GENOMIC DNA]</scope>
    <source>
        <strain evidence="4 5">TBRC 7907</strain>
    </source>
</reference>
<comment type="similarity">
    <text evidence="1">Belongs to the leucine-binding protein family.</text>
</comment>
<feature type="domain" description="Leucine-binding protein" evidence="3">
    <location>
        <begin position="7"/>
        <end position="323"/>
    </location>
</feature>
<evidence type="ECO:0000313" key="4">
    <source>
        <dbReference type="EMBL" id="MFB9903610.1"/>
    </source>
</evidence>
<accession>A0ABV5ZRU0</accession>
<evidence type="ECO:0000313" key="5">
    <source>
        <dbReference type="Proteomes" id="UP001589693"/>
    </source>
</evidence>
<name>A0ABV5ZRU0_9PSEU</name>
<keyword evidence="5" id="KW-1185">Reference proteome</keyword>
<dbReference type="RefSeq" id="WP_377850751.1">
    <property type="nucleotide sequence ID" value="NZ_JBHLZU010000005.1"/>
</dbReference>
<evidence type="ECO:0000256" key="1">
    <source>
        <dbReference type="ARBA" id="ARBA00010062"/>
    </source>
</evidence>
<dbReference type="SUPFAM" id="SSF53822">
    <property type="entry name" value="Periplasmic binding protein-like I"/>
    <property type="match status" value="1"/>
</dbReference>
<evidence type="ECO:0000256" key="2">
    <source>
        <dbReference type="ARBA" id="ARBA00022729"/>
    </source>
</evidence>
<sequence>MSHRGRIGVVLARTGRLTLLGDPVEYVVGRFRELLPSVDLVTADSQSTVEGARAATTALIERERVQLVVCLGGTSVLPTVAETCELLRTPCVSTALPWQVYRYGRDRTFDWTYHFCWGLDDIARTFADLWRHAGESVGLLWNDGPQGRALRDPRFGFLPVRTHTLVDPGAYRESESDFAHQVEALRLADVDVVSSAATTGDLVRFCERAEREGLRPNLITCSRWLAYPFGMDHPALNGVATVVAWTPRHRYVSSVDGVTAARLGEDYQRDTGRQWLPLLGLAHALLEVAVHALRAARSPERAAVAEALAKTTVDTIAGRLDWTSGPVPAVARVPLAGGQWRMRERPELRVVANDQVPAAVCDGDLVVGVRS</sequence>
<keyword evidence="2" id="KW-0732">Signal</keyword>
<protein>
    <submittedName>
        <fullName evidence="4">ABC transporter substrate-binding protein</fullName>
    </submittedName>
</protein>
<dbReference type="EMBL" id="JBHLZU010000005">
    <property type="protein sequence ID" value="MFB9903610.1"/>
    <property type="molecule type" value="Genomic_DNA"/>
</dbReference>
<gene>
    <name evidence="4" type="ORF">ACFFQA_06650</name>
</gene>
<dbReference type="Pfam" id="PF13458">
    <property type="entry name" value="Peripla_BP_6"/>
    <property type="match status" value="1"/>
</dbReference>
<dbReference type="InterPro" id="IPR028081">
    <property type="entry name" value="Leu-bd"/>
</dbReference>
<proteinExistence type="inferred from homology"/>
<dbReference type="CDD" id="cd06337">
    <property type="entry name" value="PBP1_ABC_ligand_binding-like"/>
    <property type="match status" value="1"/>
</dbReference>